<comment type="caution">
    <text evidence="1">The sequence shown here is derived from an EMBL/GenBank/DDBJ whole genome shotgun (WGS) entry which is preliminary data.</text>
</comment>
<keyword evidence="2" id="KW-1185">Reference proteome</keyword>
<protein>
    <recommendedName>
        <fullName evidence="3">NYN domain-containing protein</fullName>
    </recommendedName>
</protein>
<evidence type="ECO:0008006" key="3">
    <source>
        <dbReference type="Google" id="ProtNLM"/>
    </source>
</evidence>
<dbReference type="RefSeq" id="WP_137250228.1">
    <property type="nucleotide sequence ID" value="NZ_SZQA01000033.1"/>
</dbReference>
<evidence type="ECO:0000313" key="1">
    <source>
        <dbReference type="EMBL" id="TKK84644.1"/>
    </source>
</evidence>
<dbReference type="Proteomes" id="UP000308705">
    <property type="component" value="Unassembled WGS sequence"/>
</dbReference>
<dbReference type="AlphaFoldDB" id="A0A4U3M9A9"/>
<sequence length="151" mass="16815">MSRHIALVLDGILRDTLTGLPDDDGKALYNALVNNYRVTILADHDKSFTTSWLTREGFHRHANVTYNPTPDIDRLQQIRTLRATGALDLVVIGDPSLAHPLFSIGQSHLLWINPRAYTPLPPAPQWAELVAAIEADHDRALAHLPDEIEDS</sequence>
<reference evidence="1 2" key="1">
    <citation type="submission" date="2019-04" db="EMBL/GenBank/DDBJ databases">
        <title>Herbidospora sp. NEAU-GS14.nov., a novel actinomycete isolated from soil.</title>
        <authorList>
            <person name="Han L."/>
        </authorList>
    </citation>
    <scope>NUCLEOTIDE SEQUENCE [LARGE SCALE GENOMIC DNA]</scope>
    <source>
        <strain evidence="1 2">NEAU-GS14</strain>
    </source>
</reference>
<gene>
    <name evidence="1" type="ORF">FDA94_28865</name>
</gene>
<evidence type="ECO:0000313" key="2">
    <source>
        <dbReference type="Proteomes" id="UP000308705"/>
    </source>
</evidence>
<organism evidence="1 2">
    <name type="scientific">Herbidospora galbida</name>
    <dbReference type="NCBI Taxonomy" id="2575442"/>
    <lineage>
        <taxon>Bacteria</taxon>
        <taxon>Bacillati</taxon>
        <taxon>Actinomycetota</taxon>
        <taxon>Actinomycetes</taxon>
        <taxon>Streptosporangiales</taxon>
        <taxon>Streptosporangiaceae</taxon>
        <taxon>Herbidospora</taxon>
    </lineage>
</organism>
<proteinExistence type="predicted"/>
<accession>A0A4U3M9A9</accession>
<dbReference type="EMBL" id="SZQA01000033">
    <property type="protein sequence ID" value="TKK84644.1"/>
    <property type="molecule type" value="Genomic_DNA"/>
</dbReference>
<name>A0A4U3M9A9_9ACTN</name>